<dbReference type="EMBL" id="JAAEJV010000001">
    <property type="protein sequence ID" value="MBF5058516.1"/>
    <property type="molecule type" value="Genomic_DNA"/>
</dbReference>
<sequence>MNKNIEVTEKKTEVPSAVQWAVSPAGALSSTLLDTATTALEGADLYYELQRMNQQEGIKVNRHGFKARKEQGENQKFATSLEGWGLVGSAGVSLGAFVGGLGAQSLLNKTDSMQNAQAFDQATRGVGVAQAGVTDMPANTLAGSPEVRARIDALVNGVDFENGPSRITVTSHGTTPLTDEEVLQLATPAEREAVNKQARDKMKELGMANQQYMQVWNQMVPVVASVVTGGTKIKAAEEQYEATLNGATAERFNGLGQQFAAFSSQEGQESQQLLSWLNALYQTIGEIDAANGAR</sequence>
<gene>
    <name evidence="1" type="ORF">NEPTK9_000012</name>
</gene>
<keyword evidence="2" id="KW-1185">Reference proteome</keyword>
<dbReference type="Proteomes" id="UP001194714">
    <property type="component" value="Unassembled WGS sequence"/>
</dbReference>
<protein>
    <submittedName>
        <fullName evidence="1">Uncharacterized protein</fullName>
    </submittedName>
</protein>
<name>A0ABS0AWI7_9BACT</name>
<reference evidence="1 2" key="1">
    <citation type="submission" date="2020-01" db="EMBL/GenBank/DDBJ databases">
        <title>Draft genome sequence of Cand. Neptunochlamydia vexilliferae K9.</title>
        <authorList>
            <person name="Schulz F."/>
            <person name="Koestlbacher S."/>
            <person name="Wascher F."/>
            <person name="Pizzetti I."/>
            <person name="Horn M."/>
        </authorList>
    </citation>
    <scope>NUCLEOTIDE SEQUENCE [LARGE SCALE GENOMIC DNA]</scope>
    <source>
        <strain evidence="1 2">K9</strain>
    </source>
</reference>
<comment type="caution">
    <text evidence="1">The sequence shown here is derived from an EMBL/GenBank/DDBJ whole genome shotgun (WGS) entry which is preliminary data.</text>
</comment>
<dbReference type="RefSeq" id="WP_194846783.1">
    <property type="nucleotide sequence ID" value="NZ_JAAEJV010000001.1"/>
</dbReference>
<accession>A0ABS0AWI7</accession>
<evidence type="ECO:0000313" key="1">
    <source>
        <dbReference type="EMBL" id="MBF5058516.1"/>
    </source>
</evidence>
<evidence type="ECO:0000313" key="2">
    <source>
        <dbReference type="Proteomes" id="UP001194714"/>
    </source>
</evidence>
<proteinExistence type="predicted"/>
<organism evidence="1 2">
    <name type="scientific">Candidatus Neptunichlamydia vexilliferae</name>
    <dbReference type="NCBI Taxonomy" id="1651774"/>
    <lineage>
        <taxon>Bacteria</taxon>
        <taxon>Pseudomonadati</taxon>
        <taxon>Chlamydiota</taxon>
        <taxon>Chlamydiia</taxon>
        <taxon>Parachlamydiales</taxon>
        <taxon>Simkaniaceae</taxon>
        <taxon>Candidatus Neptunichlamydia</taxon>
    </lineage>
</organism>